<accession>A0A8J3EX68</accession>
<organism evidence="1 2">
    <name type="scientific">Galliscardovia ingluviei</name>
    <dbReference type="NCBI Taxonomy" id="1769422"/>
    <lineage>
        <taxon>Bacteria</taxon>
        <taxon>Bacillati</taxon>
        <taxon>Actinomycetota</taxon>
        <taxon>Actinomycetes</taxon>
        <taxon>Bifidobacteriales</taxon>
        <taxon>Bifidobacteriaceae</taxon>
        <taxon>Galliscardovia</taxon>
    </lineage>
</organism>
<protein>
    <submittedName>
        <fullName evidence="1">Uncharacterized protein</fullName>
    </submittedName>
</protein>
<name>A0A8J3EX68_9BIFI</name>
<gene>
    <name evidence="1" type="ORF">GCM10007377_02930</name>
</gene>
<comment type="caution">
    <text evidence="1">The sequence shown here is derived from an EMBL/GenBank/DDBJ whole genome shotgun (WGS) entry which is preliminary data.</text>
</comment>
<reference evidence="1" key="2">
    <citation type="submission" date="2020-09" db="EMBL/GenBank/DDBJ databases">
        <authorList>
            <person name="Sun Q."/>
            <person name="Sedlacek I."/>
        </authorList>
    </citation>
    <scope>NUCLEOTIDE SEQUENCE</scope>
    <source>
        <strain evidence="1">CCM 8606</strain>
    </source>
</reference>
<evidence type="ECO:0000313" key="1">
    <source>
        <dbReference type="EMBL" id="GGI12832.1"/>
    </source>
</evidence>
<dbReference type="Proteomes" id="UP000619536">
    <property type="component" value="Unassembled WGS sequence"/>
</dbReference>
<dbReference type="EMBL" id="BMDH01000001">
    <property type="protein sequence ID" value="GGI12832.1"/>
    <property type="molecule type" value="Genomic_DNA"/>
</dbReference>
<keyword evidence="2" id="KW-1185">Reference proteome</keyword>
<reference evidence="1" key="1">
    <citation type="journal article" date="2014" name="Int. J. Syst. Evol. Microbiol.">
        <title>Complete genome sequence of Corynebacterium casei LMG S-19264T (=DSM 44701T), isolated from a smear-ripened cheese.</title>
        <authorList>
            <consortium name="US DOE Joint Genome Institute (JGI-PGF)"/>
            <person name="Walter F."/>
            <person name="Albersmeier A."/>
            <person name="Kalinowski J."/>
            <person name="Ruckert C."/>
        </authorList>
    </citation>
    <scope>NUCLEOTIDE SEQUENCE</scope>
    <source>
        <strain evidence="1">CCM 8606</strain>
    </source>
</reference>
<dbReference type="RefSeq" id="WP_188354473.1">
    <property type="nucleotide sequence ID" value="NZ_BMDH01000001.1"/>
</dbReference>
<sequence>MSKWKAYRRDVFAYYLDAGSPRDGKLISVKPTVAPPMPVDGPQLSDKQWNHILYGSIVRSGSDFDYSGGHCLGIDEPQIDHNSLKLGKY</sequence>
<proteinExistence type="predicted"/>
<evidence type="ECO:0000313" key="2">
    <source>
        <dbReference type="Proteomes" id="UP000619536"/>
    </source>
</evidence>
<dbReference type="AlphaFoldDB" id="A0A8J3EX68"/>